<accession>A0A1T4N1D9</accession>
<organism evidence="1 2">
    <name type="scientific">Oceanospirillum multiglobuliferum</name>
    <dbReference type="NCBI Taxonomy" id="64969"/>
    <lineage>
        <taxon>Bacteria</taxon>
        <taxon>Pseudomonadati</taxon>
        <taxon>Pseudomonadota</taxon>
        <taxon>Gammaproteobacteria</taxon>
        <taxon>Oceanospirillales</taxon>
        <taxon>Oceanospirillaceae</taxon>
        <taxon>Oceanospirillum</taxon>
    </lineage>
</organism>
<dbReference type="InterPro" id="IPR032608">
    <property type="entry name" value="DUF4892"/>
</dbReference>
<evidence type="ECO:0008006" key="3">
    <source>
        <dbReference type="Google" id="ProtNLM"/>
    </source>
</evidence>
<dbReference type="AlphaFoldDB" id="A0A1T4N1D9"/>
<dbReference type="OrthoDB" id="5741786at2"/>
<keyword evidence="2" id="KW-1185">Reference proteome</keyword>
<dbReference type="Proteomes" id="UP000191418">
    <property type="component" value="Unassembled WGS sequence"/>
</dbReference>
<dbReference type="RefSeq" id="WP_078744584.1">
    <property type="nucleotide sequence ID" value="NZ_FUXG01000005.1"/>
</dbReference>
<name>A0A1T4N1D9_9GAMM</name>
<dbReference type="STRING" id="64969.SAMN02745127_00964"/>
<comment type="caution">
    <text evidence="1">The sequence shown here is derived from an EMBL/GenBank/DDBJ whole genome shotgun (WGS) entry which is preliminary data.</text>
</comment>
<protein>
    <recommendedName>
        <fullName evidence="3">DUF4892 domain-containing protein</fullName>
    </recommendedName>
</protein>
<evidence type="ECO:0000313" key="2">
    <source>
        <dbReference type="Proteomes" id="UP000191418"/>
    </source>
</evidence>
<proteinExistence type="predicted"/>
<gene>
    <name evidence="1" type="ORF">BTE48_06270</name>
</gene>
<dbReference type="EMBL" id="MTSM01000006">
    <property type="protein sequence ID" value="OPX55806.1"/>
    <property type="molecule type" value="Genomic_DNA"/>
</dbReference>
<reference evidence="1 2" key="1">
    <citation type="submission" date="2017-01" db="EMBL/GenBank/DDBJ databases">
        <title>Genome Sequencing of a Marine Spirillum, Oceanospirillum multiglobuliferum ATCC 33336, from Japan.</title>
        <authorList>
            <person name="Carney J.G."/>
            <person name="Trachtenberg A.M."/>
            <person name="Rheaume B.A."/>
            <person name="Linnane J.D."/>
            <person name="Pitts N.L."/>
            <person name="Mykles D.L."/>
            <person name="Maclea K.S."/>
        </authorList>
    </citation>
    <scope>NUCLEOTIDE SEQUENCE [LARGE SCALE GENOMIC DNA]</scope>
    <source>
        <strain evidence="1 2">ATCC 33336</strain>
    </source>
</reference>
<evidence type="ECO:0000313" key="1">
    <source>
        <dbReference type="EMBL" id="OPX55806.1"/>
    </source>
</evidence>
<dbReference type="Pfam" id="PF16234">
    <property type="entry name" value="DUF4892"/>
    <property type="match status" value="1"/>
</dbReference>
<sequence>MSNFLPRPTSANVDLFATIMDKIILSYVQKLFSKPLKALFILVLLTNTAGVYANNWLEPFPLSRLENSQQSEQPQYLVAVGRIQNKSGVSAPEHWLQLPKGMLEKATYRVESSKDTNKIFQHYRSQIQQSGEEIVFECSSRDCGSSIDWANKVFKLSTLYGVDRKQHYIVAQRQQGDNSEYVIVYITERGTGRIYVHTETYQFKTSALPSSALSDAMETDLYQQLNQYGWISLPVTPHGRYEDLDAEKLRLLVSQLNQDQYQYWLVAHHYGKGSDQALQALSEQAAQGLLQQLNAMGLTAGKAQAKGLGALAPTKDSVVYGGRLELVRQKIR</sequence>